<protein>
    <recommendedName>
        <fullName evidence="3">DUF4220 domain-containing protein</fullName>
    </recommendedName>
</protein>
<evidence type="ECO:0000256" key="2">
    <source>
        <dbReference type="SAM" id="Phobius"/>
    </source>
</evidence>
<feature type="transmembrane region" description="Helical" evidence="2">
    <location>
        <begin position="263"/>
        <end position="284"/>
    </location>
</feature>
<keyword evidence="5" id="KW-1185">Reference proteome</keyword>
<feature type="transmembrane region" description="Helical" evidence="2">
    <location>
        <begin position="304"/>
        <end position="332"/>
    </location>
</feature>
<reference evidence="5" key="1">
    <citation type="journal article" date="2020" name="Nat. Commun.">
        <title>Genome assembly of wild tea tree DASZ reveals pedigree and selection history of tea varieties.</title>
        <authorList>
            <person name="Zhang W."/>
            <person name="Zhang Y."/>
            <person name="Qiu H."/>
            <person name="Guo Y."/>
            <person name="Wan H."/>
            <person name="Zhang X."/>
            <person name="Scossa F."/>
            <person name="Alseekh S."/>
            <person name="Zhang Q."/>
            <person name="Wang P."/>
            <person name="Xu L."/>
            <person name="Schmidt M.H."/>
            <person name="Jia X."/>
            <person name="Li D."/>
            <person name="Zhu A."/>
            <person name="Guo F."/>
            <person name="Chen W."/>
            <person name="Ni D."/>
            <person name="Usadel B."/>
            <person name="Fernie A.R."/>
            <person name="Wen W."/>
        </authorList>
    </citation>
    <scope>NUCLEOTIDE SEQUENCE [LARGE SCALE GENOMIC DNA]</scope>
    <source>
        <strain evidence="5">cv. G240</strain>
    </source>
</reference>
<dbReference type="InterPro" id="IPR007658">
    <property type="entry name" value="DUF594"/>
</dbReference>
<dbReference type="EMBL" id="JACBKZ010000002">
    <property type="protein sequence ID" value="KAF5956726.1"/>
    <property type="molecule type" value="Genomic_DNA"/>
</dbReference>
<keyword evidence="2" id="KW-1133">Transmembrane helix</keyword>
<dbReference type="Proteomes" id="UP000593564">
    <property type="component" value="Unassembled WGS sequence"/>
</dbReference>
<evidence type="ECO:0000256" key="1">
    <source>
        <dbReference type="SAM" id="MobiDB-lite"/>
    </source>
</evidence>
<dbReference type="Pfam" id="PF04578">
    <property type="entry name" value="DUF594"/>
    <property type="match status" value="1"/>
</dbReference>
<feature type="transmembrane region" description="Helical" evidence="2">
    <location>
        <begin position="14"/>
        <end position="32"/>
    </location>
</feature>
<feature type="transmembrane region" description="Helical" evidence="2">
    <location>
        <begin position="44"/>
        <end position="64"/>
    </location>
</feature>
<reference evidence="4 5" key="2">
    <citation type="submission" date="2020-07" db="EMBL/GenBank/DDBJ databases">
        <title>Genome assembly of wild tea tree DASZ reveals pedigree and selection history of tea varieties.</title>
        <authorList>
            <person name="Zhang W."/>
        </authorList>
    </citation>
    <scope>NUCLEOTIDE SEQUENCE [LARGE SCALE GENOMIC DNA]</scope>
    <source>
        <strain evidence="5">cv. G240</strain>
        <tissue evidence="4">Leaf</tissue>
    </source>
</reference>
<keyword evidence="2" id="KW-0472">Membrane</keyword>
<feature type="transmembrane region" description="Helical" evidence="2">
    <location>
        <begin position="76"/>
        <end position="98"/>
    </location>
</feature>
<dbReference type="InterPro" id="IPR025315">
    <property type="entry name" value="DUF4220"/>
</dbReference>
<feature type="transmembrane region" description="Helical" evidence="2">
    <location>
        <begin position="105"/>
        <end position="125"/>
    </location>
</feature>
<evidence type="ECO:0000313" key="4">
    <source>
        <dbReference type="EMBL" id="KAF5956726.1"/>
    </source>
</evidence>
<evidence type="ECO:0000313" key="5">
    <source>
        <dbReference type="Proteomes" id="UP000593564"/>
    </source>
</evidence>
<feature type="domain" description="DUF4220" evidence="3">
    <location>
        <begin position="49"/>
        <end position="365"/>
    </location>
</feature>
<name>A0A7J7HX83_CAMSI</name>
<gene>
    <name evidence="4" type="ORF">HYC85_003951</name>
</gene>
<dbReference type="PANTHER" id="PTHR31325">
    <property type="entry name" value="OS01G0798800 PROTEIN-RELATED"/>
    <property type="match status" value="1"/>
</dbReference>
<dbReference type="Pfam" id="PF13968">
    <property type="entry name" value="DUF4220"/>
    <property type="match status" value="1"/>
</dbReference>
<feature type="region of interest" description="Disordered" evidence="1">
    <location>
        <begin position="656"/>
        <end position="676"/>
    </location>
</feature>
<keyword evidence="2" id="KW-0812">Transmembrane</keyword>
<organism evidence="4 5">
    <name type="scientific">Camellia sinensis</name>
    <name type="common">Tea plant</name>
    <name type="synonym">Thea sinensis</name>
    <dbReference type="NCBI Taxonomy" id="4442"/>
    <lineage>
        <taxon>Eukaryota</taxon>
        <taxon>Viridiplantae</taxon>
        <taxon>Streptophyta</taxon>
        <taxon>Embryophyta</taxon>
        <taxon>Tracheophyta</taxon>
        <taxon>Spermatophyta</taxon>
        <taxon>Magnoliopsida</taxon>
        <taxon>eudicotyledons</taxon>
        <taxon>Gunneridae</taxon>
        <taxon>Pentapetalae</taxon>
        <taxon>asterids</taxon>
        <taxon>Ericales</taxon>
        <taxon>Theaceae</taxon>
        <taxon>Camellia</taxon>
    </lineage>
</organism>
<sequence length="676" mass="77524">MNLIPASWKIQWDVIRMLVLLSLTLQIILFVFGKRRKNMSSQCINVIVWLAYIMADSVATFALGKLSCAQNDVPNALQALWAPLLLLHLGGPDTITAYSLEDNQLWIRHFVGMGVQAIGAIYVIVISWSHYWFSFMLIPTFVAGIIKYGERTWALKLACCDKSGDIVPFYNDIDSLVRPIKQEKREEKVLRMGCMLVRRFKGYIENYDIGRYEFMGRDSEENFLYAMDLDGNTNIGDILEVEMGLMYDLLYTKAPIAFTKSGCIFRSISFMCTVSVLVGLFRLITMEAKWHEQHYSMVDIVITGVLLVGALALEIYAVILLLFSDWAMLWLIKCGRGKWANRLWQKCPWFFEKKWSEKMGQIDLFEEEDKRSKWSRILKSLGIQGKFYWGSCTTSVCIRPTPYPMIVEFIYRATDMTSVCISIDPGSLERFFGSTAFHDQIIIMHIITVICYRYGDTHTSQNSANSSGRSDDKETCKTLSKYMMYLLLTCHSLLPVVVSDSHLKDFISYVCFCFRAMKTQGGGESREWSPSDMIKIFIGGATSVRFEERKNEQGAKLRFVEAMDCFYEDVITKLVVEGNNEVKWEELKILWLAMLCYAAISCPKNYHFQKLREGGELFNLVWFLIPQSRLLCGVNTFTLNGFFNKYFQSMPDVGRAQPKTTKEDSLGATRFDSLGG</sequence>
<evidence type="ECO:0000259" key="3">
    <source>
        <dbReference type="Pfam" id="PF13968"/>
    </source>
</evidence>
<feature type="transmembrane region" description="Helical" evidence="2">
    <location>
        <begin position="131"/>
        <end position="148"/>
    </location>
</feature>
<accession>A0A7J7HX83</accession>
<proteinExistence type="predicted"/>
<comment type="caution">
    <text evidence="4">The sequence shown here is derived from an EMBL/GenBank/DDBJ whole genome shotgun (WGS) entry which is preliminary data.</text>
</comment>
<dbReference type="AlphaFoldDB" id="A0A7J7HX83"/>